<accession>A0A0G4H8M5</accession>
<dbReference type="PROSITE" id="PS50297">
    <property type="entry name" value="ANK_REP_REGION"/>
    <property type="match status" value="2"/>
</dbReference>
<dbReference type="PhylomeDB" id="A0A0G4H8M5"/>
<feature type="repeat" description="ANK" evidence="3">
    <location>
        <begin position="211"/>
        <end position="243"/>
    </location>
</feature>
<evidence type="ECO:0000256" key="3">
    <source>
        <dbReference type="PROSITE-ProRule" id="PRU00023"/>
    </source>
</evidence>
<gene>
    <name evidence="4" type="ORF">Cvel_25218</name>
</gene>
<organism evidence="4">
    <name type="scientific">Chromera velia CCMP2878</name>
    <dbReference type="NCBI Taxonomy" id="1169474"/>
    <lineage>
        <taxon>Eukaryota</taxon>
        <taxon>Sar</taxon>
        <taxon>Alveolata</taxon>
        <taxon>Colpodellida</taxon>
        <taxon>Chromeraceae</taxon>
        <taxon>Chromera</taxon>
    </lineage>
</organism>
<dbReference type="InterPro" id="IPR036770">
    <property type="entry name" value="Ankyrin_rpt-contain_sf"/>
</dbReference>
<dbReference type="PANTHER" id="PTHR24171">
    <property type="entry name" value="ANKYRIN REPEAT DOMAIN-CONTAINING PROTEIN 39-RELATED"/>
    <property type="match status" value="1"/>
</dbReference>
<sequence length="253" mass="27008">MRRILGTYNVFPVSDDEGDRSASDLDLGPGLLPHPSVAAAAAGGPPMMPLQESAALAELKQQVETMKKGAKVQLNRIMNARYCMDLSPLFACDIGKVIRSFAPVGADPLHERLDAFFQAEEGEEKRAKREDLALLLRIGADVDGLVDGETALIKAVLAPSLKTVKILVEAGAGVGVRDSDGDSVLHMAGIAFEIAEFLVFYGADVNAESQDGWQPFLVAAEENHTDLIGLYLQHGAAINAADKEGDTPSIWLL</sequence>
<reference evidence="4" key="1">
    <citation type="submission" date="2014-11" db="EMBL/GenBank/DDBJ databases">
        <authorList>
            <person name="Otto D Thomas"/>
            <person name="Naeem Raeece"/>
        </authorList>
    </citation>
    <scope>NUCLEOTIDE SEQUENCE</scope>
</reference>
<dbReference type="Gene3D" id="1.25.40.20">
    <property type="entry name" value="Ankyrin repeat-containing domain"/>
    <property type="match status" value="2"/>
</dbReference>
<dbReference type="SMART" id="SM00248">
    <property type="entry name" value="ANK"/>
    <property type="match status" value="3"/>
</dbReference>
<feature type="repeat" description="ANK" evidence="3">
    <location>
        <begin position="147"/>
        <end position="179"/>
    </location>
</feature>
<dbReference type="InterPro" id="IPR002110">
    <property type="entry name" value="Ankyrin_rpt"/>
</dbReference>
<evidence type="ECO:0000313" key="4">
    <source>
        <dbReference type="EMBL" id="CEM40313.1"/>
    </source>
</evidence>
<proteinExistence type="predicted"/>
<dbReference type="SUPFAM" id="SSF48403">
    <property type="entry name" value="Ankyrin repeat"/>
    <property type="match status" value="1"/>
</dbReference>
<dbReference type="AlphaFoldDB" id="A0A0G4H8M5"/>
<evidence type="ECO:0000256" key="1">
    <source>
        <dbReference type="ARBA" id="ARBA00022737"/>
    </source>
</evidence>
<name>A0A0G4H8M5_9ALVE</name>
<keyword evidence="1" id="KW-0677">Repeat</keyword>
<dbReference type="VEuPathDB" id="CryptoDB:Cvel_25218"/>
<evidence type="ECO:0000256" key="2">
    <source>
        <dbReference type="ARBA" id="ARBA00023043"/>
    </source>
</evidence>
<dbReference type="Pfam" id="PF00023">
    <property type="entry name" value="Ank"/>
    <property type="match status" value="1"/>
</dbReference>
<keyword evidence="2 3" id="KW-0040">ANK repeat</keyword>
<dbReference type="PANTHER" id="PTHR24171:SF9">
    <property type="entry name" value="ANKYRIN REPEAT DOMAIN-CONTAINING PROTEIN 39"/>
    <property type="match status" value="1"/>
</dbReference>
<dbReference type="Pfam" id="PF12796">
    <property type="entry name" value="Ank_2"/>
    <property type="match status" value="1"/>
</dbReference>
<dbReference type="EMBL" id="CDMZ01002014">
    <property type="protein sequence ID" value="CEM40313.1"/>
    <property type="molecule type" value="Genomic_DNA"/>
</dbReference>
<dbReference type="PROSITE" id="PS50088">
    <property type="entry name" value="ANK_REPEAT"/>
    <property type="match status" value="2"/>
</dbReference>
<protein>
    <submittedName>
        <fullName evidence="4">Uncharacterized protein</fullName>
    </submittedName>
</protein>